<reference evidence="1" key="1">
    <citation type="journal article" date="2014" name="Front. Microbiol.">
        <title>High frequency of phylogenetically diverse reductive dehalogenase-homologous genes in deep subseafloor sedimentary metagenomes.</title>
        <authorList>
            <person name="Kawai M."/>
            <person name="Futagami T."/>
            <person name="Toyoda A."/>
            <person name="Takaki Y."/>
            <person name="Nishi S."/>
            <person name="Hori S."/>
            <person name="Arai W."/>
            <person name="Tsubouchi T."/>
            <person name="Morono Y."/>
            <person name="Uchiyama I."/>
            <person name="Ito T."/>
            <person name="Fujiyama A."/>
            <person name="Inagaki F."/>
            <person name="Takami H."/>
        </authorList>
    </citation>
    <scope>NUCLEOTIDE SEQUENCE</scope>
    <source>
        <strain evidence="1">Expedition CK06-06</strain>
    </source>
</reference>
<proteinExistence type="predicted"/>
<gene>
    <name evidence="1" type="ORF">S12H4_17545</name>
</gene>
<comment type="caution">
    <text evidence="1">The sequence shown here is derived from an EMBL/GenBank/DDBJ whole genome shotgun (WGS) entry which is preliminary data.</text>
</comment>
<accession>X1U0I6</accession>
<sequence length="55" mass="6244">MENKLKKCHNCKGEGIVKCNTIASKCYYCRGKGYRITIYGIDNRDDLDEGLLEGI</sequence>
<dbReference type="EMBL" id="BARW01008591">
    <property type="protein sequence ID" value="GAI85834.1"/>
    <property type="molecule type" value="Genomic_DNA"/>
</dbReference>
<evidence type="ECO:0000313" key="1">
    <source>
        <dbReference type="EMBL" id="GAI85834.1"/>
    </source>
</evidence>
<protein>
    <submittedName>
        <fullName evidence="1">Uncharacterized protein</fullName>
    </submittedName>
</protein>
<dbReference type="InterPro" id="IPR036410">
    <property type="entry name" value="HSP_DnaJ_Cys-rich_dom_sf"/>
</dbReference>
<dbReference type="AlphaFoldDB" id="X1U0I6"/>
<organism evidence="1">
    <name type="scientific">marine sediment metagenome</name>
    <dbReference type="NCBI Taxonomy" id="412755"/>
    <lineage>
        <taxon>unclassified sequences</taxon>
        <taxon>metagenomes</taxon>
        <taxon>ecological metagenomes</taxon>
    </lineage>
</organism>
<name>X1U0I6_9ZZZZ</name>
<dbReference type="SUPFAM" id="SSF57938">
    <property type="entry name" value="DnaJ/Hsp40 cysteine-rich domain"/>
    <property type="match status" value="1"/>
</dbReference>